<proteinExistence type="inferred from homology"/>
<feature type="domain" description="Tyrosine-protein kinase G-rich" evidence="12">
    <location>
        <begin position="446"/>
        <end position="516"/>
    </location>
</feature>
<dbReference type="PANTHER" id="PTHR32309:SF13">
    <property type="entry name" value="FERRIC ENTEROBACTIN TRANSPORT PROTEIN FEPE"/>
    <property type="match status" value="1"/>
</dbReference>
<evidence type="ECO:0000256" key="6">
    <source>
        <dbReference type="ARBA" id="ARBA00022777"/>
    </source>
</evidence>
<evidence type="ECO:0000256" key="1">
    <source>
        <dbReference type="ARBA" id="ARBA00007316"/>
    </source>
</evidence>
<gene>
    <name evidence="13" type="ORF">JCM19300_528</name>
</gene>
<dbReference type="NCBIfam" id="TIGR01007">
    <property type="entry name" value="eps_fam"/>
    <property type="match status" value="1"/>
</dbReference>
<keyword evidence="5" id="KW-0547">Nucleotide-binding</keyword>
<comment type="catalytic activity">
    <reaction evidence="9">
        <text>L-tyrosyl-[protein] + ATP = O-phospho-L-tyrosyl-[protein] + ADP + H(+)</text>
        <dbReference type="Rhea" id="RHEA:10596"/>
        <dbReference type="Rhea" id="RHEA-COMP:10136"/>
        <dbReference type="Rhea" id="RHEA-COMP:20101"/>
        <dbReference type="ChEBI" id="CHEBI:15378"/>
        <dbReference type="ChEBI" id="CHEBI:30616"/>
        <dbReference type="ChEBI" id="CHEBI:46858"/>
        <dbReference type="ChEBI" id="CHEBI:61978"/>
        <dbReference type="ChEBI" id="CHEBI:456216"/>
        <dbReference type="EC" id="2.7.10.2"/>
    </reaction>
</comment>
<evidence type="ECO:0000256" key="7">
    <source>
        <dbReference type="ARBA" id="ARBA00022840"/>
    </source>
</evidence>
<keyword evidence="10" id="KW-0812">Transmembrane</keyword>
<sequence>MPNKNKSQDYMLVEEESINIRQEIEKYAFYWKWFILGAIVSLITAYVYLRYTPNTYEVSTTILIDDESNGGLPTELEAFEELGIGGGNKKNIENEMGILKSRSLMTQVVKKLELNISYFKEGNVRNTEIYRDELPFKVSFFVKDSIFFERDTTFTIKILSDSTFELANSKTNSRVSHKYGKNVQVQNAEMIITPVNISSREINTTYIVNIDPLKFVTNNYRKNIDVSLLYKKASILELKLKSPVKLKAQRILDELIRQYNKDAIEYKSLIGNNTDKFINERLALIEEDLRKVDKTAETFKTTNKLTDIPLETGIVLKTNSIVEKEIIDLNTQLKLVNYVSEHMNSNAQRLIPENLGINSSDVNSSSTQYNTILLERNRIAQSSGKNNPVLLNLDAQLAQLRSSITQGLSNLKHSLSISLSQARSQERTIDSQISSAPRKEREFRDIQRQQQIIETLYLFLLKKREENSISLAVTVPNAKLIDAADGSNIAVSPKRKMVYGMALLLGLLVPFGIIFLSFLLDNKIHNQEDLEDALKTPIIGNIPKTLDDNKILTKSDRGNVAEAFRMLRTNMNFMLGNLKEQPKAIYITSTVPGEGKTFVAINLATVLAMSNKKVLLIGADVRKPKVAEYLDMTTATNGLTVFLADNSIQINQIIETAKNGDFDVIQSGMVPPNPSELLINGRFDEVLNYGKAHYDYVIVDTAPVNMVTDTLQIASKADLFIYLVRANYLDKRLLEIPKKLYKEKRIPNMTVVINGTDVKKGYGYGNGYGYGYGHEEEKKSWFKRLTNRS</sequence>
<dbReference type="Proteomes" id="UP000029644">
    <property type="component" value="Unassembled WGS sequence"/>
</dbReference>
<feature type="transmembrane region" description="Helical" evidence="10">
    <location>
        <begin position="29"/>
        <end position="49"/>
    </location>
</feature>
<comment type="similarity">
    <text evidence="1">Belongs to the CpsD/CapB family.</text>
</comment>
<feature type="domain" description="AAA" evidence="11">
    <location>
        <begin position="584"/>
        <end position="710"/>
    </location>
</feature>
<evidence type="ECO:0000256" key="9">
    <source>
        <dbReference type="ARBA" id="ARBA00051245"/>
    </source>
</evidence>
<dbReference type="InterPro" id="IPR032807">
    <property type="entry name" value="GNVR"/>
</dbReference>
<evidence type="ECO:0000313" key="14">
    <source>
        <dbReference type="Proteomes" id="UP000029644"/>
    </source>
</evidence>
<dbReference type="GO" id="GO:0004715">
    <property type="term" value="F:non-membrane spanning protein tyrosine kinase activity"/>
    <property type="evidence" value="ECO:0007669"/>
    <property type="project" value="UniProtKB-EC"/>
</dbReference>
<dbReference type="AlphaFoldDB" id="A0A090VI27"/>
<dbReference type="InterPro" id="IPR027417">
    <property type="entry name" value="P-loop_NTPase"/>
</dbReference>
<keyword evidence="7" id="KW-0067">ATP-binding</keyword>
<evidence type="ECO:0000259" key="11">
    <source>
        <dbReference type="Pfam" id="PF13614"/>
    </source>
</evidence>
<comment type="similarity">
    <text evidence="2">Belongs to the etk/wzc family.</text>
</comment>
<name>A0A090VI27_9FLAO</name>
<dbReference type="Pfam" id="PF13614">
    <property type="entry name" value="AAA_31"/>
    <property type="match status" value="1"/>
</dbReference>
<keyword evidence="10" id="KW-1133">Transmembrane helix</keyword>
<dbReference type="InterPro" id="IPR025669">
    <property type="entry name" value="AAA_dom"/>
</dbReference>
<dbReference type="EC" id="2.7.10.2" evidence="3"/>
<dbReference type="PANTHER" id="PTHR32309">
    <property type="entry name" value="TYROSINE-PROTEIN KINASE"/>
    <property type="match status" value="1"/>
</dbReference>
<dbReference type="InterPro" id="IPR005702">
    <property type="entry name" value="Wzc-like_C"/>
</dbReference>
<dbReference type="CDD" id="cd05387">
    <property type="entry name" value="BY-kinase"/>
    <property type="match status" value="1"/>
</dbReference>
<comment type="caution">
    <text evidence="13">The sequence shown here is derived from an EMBL/GenBank/DDBJ whole genome shotgun (WGS) entry which is preliminary data.</text>
</comment>
<evidence type="ECO:0000256" key="3">
    <source>
        <dbReference type="ARBA" id="ARBA00011903"/>
    </source>
</evidence>
<dbReference type="GO" id="GO:0042802">
    <property type="term" value="F:identical protein binding"/>
    <property type="evidence" value="ECO:0007669"/>
    <property type="project" value="UniProtKB-ARBA"/>
</dbReference>
<evidence type="ECO:0000256" key="4">
    <source>
        <dbReference type="ARBA" id="ARBA00022679"/>
    </source>
</evidence>
<dbReference type="FunFam" id="3.40.50.300:FF:000527">
    <property type="entry name" value="Tyrosine-protein kinase etk"/>
    <property type="match status" value="1"/>
</dbReference>
<keyword evidence="6 13" id="KW-0418">Kinase</keyword>
<organism evidence="13 14">
    <name type="scientific">Algibacter lectus</name>
    <dbReference type="NCBI Taxonomy" id="221126"/>
    <lineage>
        <taxon>Bacteria</taxon>
        <taxon>Pseudomonadati</taxon>
        <taxon>Bacteroidota</taxon>
        <taxon>Flavobacteriia</taxon>
        <taxon>Flavobacteriales</taxon>
        <taxon>Flavobacteriaceae</taxon>
        <taxon>Algibacter</taxon>
    </lineage>
</organism>
<reference evidence="13 14" key="1">
    <citation type="journal article" date="2014" name="Genome Announc.">
        <title>Draft Genome Sequences of Marine Flavobacterium Algibacter lectus Strains SS8 and NR4.</title>
        <authorList>
            <person name="Takatani N."/>
            <person name="Nakanishi M."/>
            <person name="Meirelles P."/>
            <person name="Mino S."/>
            <person name="Suda W."/>
            <person name="Oshima K."/>
            <person name="Hattori M."/>
            <person name="Ohkuma M."/>
            <person name="Hosokawa M."/>
            <person name="Miyashita K."/>
            <person name="Thompson F.L."/>
            <person name="Niwa A."/>
            <person name="Sawabe T."/>
            <person name="Sawabe T."/>
        </authorList>
    </citation>
    <scope>NUCLEOTIDE SEQUENCE [LARGE SCALE GENOMIC DNA]</scope>
    <source>
        <strain evidence="13 14">JCM 19300</strain>
    </source>
</reference>
<dbReference type="Pfam" id="PF13807">
    <property type="entry name" value="GNVR"/>
    <property type="match status" value="1"/>
</dbReference>
<dbReference type="Gene3D" id="3.40.50.300">
    <property type="entry name" value="P-loop containing nucleotide triphosphate hydrolases"/>
    <property type="match status" value="1"/>
</dbReference>
<dbReference type="GO" id="GO:0005524">
    <property type="term" value="F:ATP binding"/>
    <property type="evidence" value="ECO:0007669"/>
    <property type="project" value="UniProtKB-KW"/>
</dbReference>
<evidence type="ECO:0000256" key="8">
    <source>
        <dbReference type="ARBA" id="ARBA00023137"/>
    </source>
</evidence>
<keyword evidence="10" id="KW-0472">Membrane</keyword>
<evidence type="ECO:0000256" key="2">
    <source>
        <dbReference type="ARBA" id="ARBA00008883"/>
    </source>
</evidence>
<dbReference type="GO" id="GO:0005886">
    <property type="term" value="C:plasma membrane"/>
    <property type="evidence" value="ECO:0007669"/>
    <property type="project" value="TreeGrafter"/>
</dbReference>
<dbReference type="SUPFAM" id="SSF52540">
    <property type="entry name" value="P-loop containing nucleoside triphosphate hydrolases"/>
    <property type="match status" value="1"/>
</dbReference>
<dbReference type="EMBL" id="BBNQ01000018">
    <property type="protein sequence ID" value="GAL64391.1"/>
    <property type="molecule type" value="Genomic_DNA"/>
</dbReference>
<evidence type="ECO:0000313" key="13">
    <source>
        <dbReference type="EMBL" id="GAL64391.1"/>
    </source>
</evidence>
<protein>
    <recommendedName>
        <fullName evidence="3">non-specific protein-tyrosine kinase</fullName>
        <ecNumber evidence="3">2.7.10.2</ecNumber>
    </recommendedName>
</protein>
<accession>A0A090VI27</accession>
<dbReference type="RefSeq" id="WP_042506211.1">
    <property type="nucleotide sequence ID" value="NZ_BBNQ01000018.1"/>
</dbReference>
<evidence type="ECO:0000256" key="10">
    <source>
        <dbReference type="SAM" id="Phobius"/>
    </source>
</evidence>
<dbReference type="OrthoDB" id="9794577at2"/>
<evidence type="ECO:0000259" key="12">
    <source>
        <dbReference type="Pfam" id="PF13807"/>
    </source>
</evidence>
<keyword evidence="4 13" id="KW-0808">Transferase</keyword>
<dbReference type="InterPro" id="IPR050445">
    <property type="entry name" value="Bact_polysacc_biosynth/exp"/>
</dbReference>
<evidence type="ECO:0000256" key="5">
    <source>
        <dbReference type="ARBA" id="ARBA00022741"/>
    </source>
</evidence>
<keyword evidence="8" id="KW-0829">Tyrosine-protein kinase</keyword>
<feature type="transmembrane region" description="Helical" evidence="10">
    <location>
        <begin position="497"/>
        <end position="520"/>
    </location>
</feature>